<evidence type="ECO:0000313" key="4">
    <source>
        <dbReference type="Proteomes" id="UP001211907"/>
    </source>
</evidence>
<evidence type="ECO:0000256" key="1">
    <source>
        <dbReference type="SAM" id="MobiDB-lite"/>
    </source>
</evidence>
<comment type="caution">
    <text evidence="3">The sequence shown here is derived from an EMBL/GenBank/DDBJ whole genome shotgun (WGS) entry which is preliminary data.</text>
</comment>
<protein>
    <submittedName>
        <fullName evidence="3">Uncharacterized protein</fullName>
    </submittedName>
</protein>
<keyword evidence="2" id="KW-0472">Membrane</keyword>
<dbReference type="EMBL" id="JADGJH010001070">
    <property type="protein sequence ID" value="KAJ3119341.1"/>
    <property type="molecule type" value="Genomic_DNA"/>
</dbReference>
<keyword evidence="4" id="KW-1185">Reference proteome</keyword>
<name>A0AAD5XCK4_9FUNG</name>
<evidence type="ECO:0000313" key="3">
    <source>
        <dbReference type="EMBL" id="KAJ3119341.1"/>
    </source>
</evidence>
<feature type="region of interest" description="Disordered" evidence="1">
    <location>
        <begin position="1"/>
        <end position="37"/>
    </location>
</feature>
<keyword evidence="2" id="KW-0812">Transmembrane</keyword>
<organism evidence="3 4">
    <name type="scientific">Physocladia obscura</name>
    <dbReference type="NCBI Taxonomy" id="109957"/>
    <lineage>
        <taxon>Eukaryota</taxon>
        <taxon>Fungi</taxon>
        <taxon>Fungi incertae sedis</taxon>
        <taxon>Chytridiomycota</taxon>
        <taxon>Chytridiomycota incertae sedis</taxon>
        <taxon>Chytridiomycetes</taxon>
        <taxon>Chytridiales</taxon>
        <taxon>Chytriomycetaceae</taxon>
        <taxon>Physocladia</taxon>
    </lineage>
</organism>
<dbReference type="AlphaFoldDB" id="A0AAD5XCK4"/>
<evidence type="ECO:0000256" key="2">
    <source>
        <dbReference type="SAM" id="Phobius"/>
    </source>
</evidence>
<feature type="region of interest" description="Disordered" evidence="1">
    <location>
        <begin position="58"/>
        <end position="84"/>
    </location>
</feature>
<accession>A0AAD5XCK4</accession>
<gene>
    <name evidence="3" type="ORF">HK100_000362</name>
</gene>
<sequence>MFSIASNRYSEGKEDSESSDDEEEQKIPPKETGVVGEIHASGSDISSVADKKSLASGVSLDSHGSRGSALSKARSGRSNASSFDDTSLGKFIKKVESLKVAILESEQYKIYRLVIDSSRNQILAVGFLQATIFGSIFFILQFVLKISLPSIRFYNLTHAVMAFQGKLLLAFGWDLSYLVRKGFAASQVLSQKKGVSLTEISNVDPDACRNIIRIFRSSLFLIELGLWTVTFFMDWEPLNTYLGDYSCTLLTFDHEWTMGTYDEIQAFIGGNSDLGIITSFGLPLASGFLAAQTSSPNYVPSTVFQTKGLGVVALIETICDAAVPLKTQSENTQIKLLTSQYWGQSYSAGIELIFPYHTHSWTEHIDVDIAQKCQVVVLTGMAHVEFQYTSDEWGDLTSNSVTEIDIGSSLTIVKGASSSVDFAQVQAALSNTETTFMNITSWIAEAMSIMFNSTDVAMTNNQVMPASMLTWGANSAGAYDPSRTWQGVASATGMISHYVFDHSDNSQPSICRYTGTAGYGVIGVPSWITTLLTVLLIIGVLMQIIVMASWFLAVGGGENIDKAVQMIDNPHRTMYYMRDSAARLMQKINGPDIGQISLMQHLTKVMVRFGEDKTTRGNDFGTLVLDEPKKVVNIAKNRILS</sequence>
<dbReference type="Proteomes" id="UP001211907">
    <property type="component" value="Unassembled WGS sequence"/>
</dbReference>
<keyword evidence="2" id="KW-1133">Transmembrane helix</keyword>
<feature type="transmembrane region" description="Helical" evidence="2">
    <location>
        <begin position="122"/>
        <end position="144"/>
    </location>
</feature>
<feature type="transmembrane region" description="Helical" evidence="2">
    <location>
        <begin position="527"/>
        <end position="553"/>
    </location>
</feature>
<proteinExistence type="predicted"/>
<reference evidence="3" key="1">
    <citation type="submission" date="2020-05" db="EMBL/GenBank/DDBJ databases">
        <title>Phylogenomic resolution of chytrid fungi.</title>
        <authorList>
            <person name="Stajich J.E."/>
            <person name="Amses K."/>
            <person name="Simmons R."/>
            <person name="Seto K."/>
            <person name="Myers J."/>
            <person name="Bonds A."/>
            <person name="Quandt C.A."/>
            <person name="Barry K."/>
            <person name="Liu P."/>
            <person name="Grigoriev I."/>
            <person name="Longcore J.E."/>
            <person name="James T.Y."/>
        </authorList>
    </citation>
    <scope>NUCLEOTIDE SEQUENCE</scope>
    <source>
        <strain evidence="3">JEL0513</strain>
    </source>
</reference>